<evidence type="ECO:0000313" key="3">
    <source>
        <dbReference type="Proteomes" id="UP000274504"/>
    </source>
</evidence>
<sequence length="69" mass="7241">MWVPLTSTLMIVSILALAASIISWGATFVTTTAGSKLVTLTTYAVYTLISTPTSAASPNSFVTKTARDE</sequence>
<dbReference type="EMBL" id="UYSG01006695">
    <property type="protein sequence ID" value="VDL58987.1"/>
    <property type="molecule type" value="Genomic_DNA"/>
</dbReference>
<reference evidence="2 3" key="2">
    <citation type="submission" date="2018-11" db="EMBL/GenBank/DDBJ databases">
        <authorList>
            <consortium name="Pathogen Informatics"/>
        </authorList>
    </citation>
    <scope>NUCLEOTIDE SEQUENCE [LARGE SCALE GENOMIC DNA]</scope>
</reference>
<gene>
    <name evidence="2" type="ORF">HDID_LOCUS6669</name>
</gene>
<dbReference type="AlphaFoldDB" id="A0A0R3SP06"/>
<evidence type="ECO:0000313" key="2">
    <source>
        <dbReference type="EMBL" id="VDL58987.1"/>
    </source>
</evidence>
<evidence type="ECO:0000313" key="4">
    <source>
        <dbReference type="WBParaSite" id="HDID_0000667101-mRNA-1"/>
    </source>
</evidence>
<name>A0A0R3SP06_HYMDI</name>
<reference evidence="4" key="1">
    <citation type="submission" date="2017-02" db="UniProtKB">
        <authorList>
            <consortium name="WormBaseParasite"/>
        </authorList>
    </citation>
    <scope>IDENTIFICATION</scope>
</reference>
<feature type="signal peptide" evidence="1">
    <location>
        <begin position="1"/>
        <end position="18"/>
    </location>
</feature>
<accession>A0A0R3SP06</accession>
<dbReference type="Proteomes" id="UP000274504">
    <property type="component" value="Unassembled WGS sequence"/>
</dbReference>
<feature type="chain" id="PRO_5043131370" evidence="1">
    <location>
        <begin position="19"/>
        <end position="69"/>
    </location>
</feature>
<dbReference type="WBParaSite" id="HDID_0000667101-mRNA-1">
    <property type="protein sequence ID" value="HDID_0000667101-mRNA-1"/>
    <property type="gene ID" value="HDID_0000667101"/>
</dbReference>
<organism evidence="4">
    <name type="scientific">Hymenolepis diminuta</name>
    <name type="common">Rat tapeworm</name>
    <dbReference type="NCBI Taxonomy" id="6216"/>
    <lineage>
        <taxon>Eukaryota</taxon>
        <taxon>Metazoa</taxon>
        <taxon>Spiralia</taxon>
        <taxon>Lophotrochozoa</taxon>
        <taxon>Platyhelminthes</taxon>
        <taxon>Cestoda</taxon>
        <taxon>Eucestoda</taxon>
        <taxon>Cyclophyllidea</taxon>
        <taxon>Hymenolepididae</taxon>
        <taxon>Hymenolepis</taxon>
    </lineage>
</organism>
<protein>
    <submittedName>
        <fullName evidence="4">Secreted protein</fullName>
    </submittedName>
</protein>
<evidence type="ECO:0000256" key="1">
    <source>
        <dbReference type="SAM" id="SignalP"/>
    </source>
</evidence>
<keyword evidence="1" id="KW-0732">Signal</keyword>
<proteinExistence type="predicted"/>